<dbReference type="KEGG" id="spph:KFK14_22110"/>
<protein>
    <submittedName>
        <fullName evidence="1">Uncharacterized protein</fullName>
    </submittedName>
</protein>
<accession>A0A975K6C4</accession>
<dbReference type="Proteomes" id="UP000681425">
    <property type="component" value="Chromosome"/>
</dbReference>
<reference evidence="1" key="1">
    <citation type="submission" date="2021-04" db="EMBL/GenBank/DDBJ databases">
        <title>Isolation of p-tert-butylphenol degrading bacteria Sphingobium phenoxybenzoativorans Tas13 from active sludge.</title>
        <authorList>
            <person name="Li Y."/>
        </authorList>
    </citation>
    <scope>NUCLEOTIDE SEQUENCE</scope>
    <source>
        <strain evidence="1">Tas13</strain>
    </source>
</reference>
<dbReference type="AlphaFoldDB" id="A0A975K6C4"/>
<evidence type="ECO:0000313" key="2">
    <source>
        <dbReference type="Proteomes" id="UP000681425"/>
    </source>
</evidence>
<dbReference type="RefSeq" id="WP_212609145.1">
    <property type="nucleotide sequence ID" value="NZ_CP073910.1"/>
</dbReference>
<keyword evidence="2" id="KW-1185">Reference proteome</keyword>
<name>A0A975K6C4_9SPHN</name>
<proteinExistence type="predicted"/>
<dbReference type="EMBL" id="CP073910">
    <property type="protein sequence ID" value="QUT05616.1"/>
    <property type="molecule type" value="Genomic_DNA"/>
</dbReference>
<sequence>MIASISERTSAALSALRDGSVSPHAGQDLLSVELQKGLMDQYRRRRGGLADNALEFGLPRFEALKFCPQARGPIRLR</sequence>
<evidence type="ECO:0000313" key="1">
    <source>
        <dbReference type="EMBL" id="QUT05616.1"/>
    </source>
</evidence>
<gene>
    <name evidence="1" type="ORF">KFK14_22110</name>
</gene>
<organism evidence="1 2">
    <name type="scientific">Sphingobium phenoxybenzoativorans</name>
    <dbReference type="NCBI Taxonomy" id="1592790"/>
    <lineage>
        <taxon>Bacteria</taxon>
        <taxon>Pseudomonadati</taxon>
        <taxon>Pseudomonadota</taxon>
        <taxon>Alphaproteobacteria</taxon>
        <taxon>Sphingomonadales</taxon>
        <taxon>Sphingomonadaceae</taxon>
        <taxon>Sphingobium</taxon>
    </lineage>
</organism>